<dbReference type="CDD" id="cd07043">
    <property type="entry name" value="STAS_anti-anti-sigma_factors"/>
    <property type="match status" value="1"/>
</dbReference>
<feature type="domain" description="STAS" evidence="1">
    <location>
        <begin position="11"/>
        <end position="85"/>
    </location>
</feature>
<dbReference type="InterPro" id="IPR002645">
    <property type="entry name" value="STAS_dom"/>
</dbReference>
<reference evidence="2 3" key="1">
    <citation type="journal article" date="2014" name="Int. J. Syst. Evol. Microbiol.">
        <title>Complete genome sequence of Corynebacterium casei LMG S-19264T (=DSM 44701T), isolated from a smear-ripened cheese.</title>
        <authorList>
            <consortium name="US DOE Joint Genome Institute (JGI-PGF)"/>
            <person name="Walter F."/>
            <person name="Albersmeier A."/>
            <person name="Kalinowski J."/>
            <person name="Ruckert C."/>
        </authorList>
    </citation>
    <scope>NUCLEOTIDE SEQUENCE [LARGE SCALE GENOMIC DNA]</scope>
    <source>
        <strain evidence="2 3">NBRC 112785</strain>
    </source>
</reference>
<comment type="caution">
    <text evidence="2">The sequence shown here is derived from an EMBL/GenBank/DDBJ whole genome shotgun (WGS) entry which is preliminary data.</text>
</comment>
<dbReference type="Gene3D" id="3.30.750.24">
    <property type="entry name" value="STAS domain"/>
    <property type="match status" value="1"/>
</dbReference>
<protein>
    <submittedName>
        <fullName evidence="2">Sulfate transporter</fullName>
    </submittedName>
</protein>
<dbReference type="PANTHER" id="PTHR35849:SF1">
    <property type="entry name" value="INTERMEMBRANE PHOSPHOLIPID TRANSPORT SYSTEM BINDING PROTEIN MLAB"/>
    <property type="match status" value="1"/>
</dbReference>
<name>A0AA37WYM5_9GAMM</name>
<dbReference type="RefSeq" id="WP_095497056.1">
    <property type="nucleotide sequence ID" value="NZ_BSPO01000002.1"/>
</dbReference>
<gene>
    <name evidence="2" type="ORF">GCM10007894_13680</name>
</gene>
<dbReference type="EMBL" id="BSPO01000002">
    <property type="protein sequence ID" value="GLS83391.1"/>
    <property type="molecule type" value="Genomic_DNA"/>
</dbReference>
<evidence type="ECO:0000313" key="3">
    <source>
        <dbReference type="Proteomes" id="UP001157439"/>
    </source>
</evidence>
<dbReference type="PANTHER" id="PTHR35849">
    <property type="entry name" value="BLR2341 PROTEIN"/>
    <property type="match status" value="1"/>
</dbReference>
<dbReference type="InterPro" id="IPR052746">
    <property type="entry name" value="MlaB_ABC_Transporter"/>
</dbReference>
<dbReference type="PROSITE" id="PS50801">
    <property type="entry name" value="STAS"/>
    <property type="match status" value="1"/>
</dbReference>
<proteinExistence type="predicted"/>
<keyword evidence="3" id="KW-1185">Reference proteome</keyword>
<dbReference type="Proteomes" id="UP001157439">
    <property type="component" value="Unassembled WGS sequence"/>
</dbReference>
<dbReference type="Pfam" id="PF13466">
    <property type="entry name" value="STAS_2"/>
    <property type="match status" value="1"/>
</dbReference>
<organism evidence="2 3">
    <name type="scientific">Paraferrimonas haliotis</name>
    <dbReference type="NCBI Taxonomy" id="2013866"/>
    <lineage>
        <taxon>Bacteria</taxon>
        <taxon>Pseudomonadati</taxon>
        <taxon>Pseudomonadota</taxon>
        <taxon>Gammaproteobacteria</taxon>
        <taxon>Alteromonadales</taxon>
        <taxon>Ferrimonadaceae</taxon>
        <taxon>Paraferrimonas</taxon>
    </lineage>
</organism>
<dbReference type="SUPFAM" id="SSF52091">
    <property type="entry name" value="SpoIIaa-like"/>
    <property type="match status" value="1"/>
</dbReference>
<accession>A0AA37WYM5</accession>
<sequence>MISTERHDTCLRIMGELNQSQVAKLAQTDDYRLDNAVDCIDLSQVSFIDSAGVALLVHWYGQQGGALTFTGVSSQLIDLANLYDLPIFSAEPFNPASADQ</sequence>
<dbReference type="InterPro" id="IPR058548">
    <property type="entry name" value="MlaB-like_STAS"/>
</dbReference>
<dbReference type="AlphaFoldDB" id="A0AA37WYM5"/>
<evidence type="ECO:0000259" key="1">
    <source>
        <dbReference type="PROSITE" id="PS50801"/>
    </source>
</evidence>
<evidence type="ECO:0000313" key="2">
    <source>
        <dbReference type="EMBL" id="GLS83391.1"/>
    </source>
</evidence>
<dbReference type="InterPro" id="IPR036513">
    <property type="entry name" value="STAS_dom_sf"/>
</dbReference>